<evidence type="ECO:0000313" key="3">
    <source>
        <dbReference type="Proteomes" id="UP001472677"/>
    </source>
</evidence>
<organism evidence="2 3">
    <name type="scientific">Hibiscus sabdariffa</name>
    <name type="common">roselle</name>
    <dbReference type="NCBI Taxonomy" id="183260"/>
    <lineage>
        <taxon>Eukaryota</taxon>
        <taxon>Viridiplantae</taxon>
        <taxon>Streptophyta</taxon>
        <taxon>Embryophyta</taxon>
        <taxon>Tracheophyta</taxon>
        <taxon>Spermatophyta</taxon>
        <taxon>Magnoliopsida</taxon>
        <taxon>eudicotyledons</taxon>
        <taxon>Gunneridae</taxon>
        <taxon>Pentapetalae</taxon>
        <taxon>rosids</taxon>
        <taxon>malvids</taxon>
        <taxon>Malvales</taxon>
        <taxon>Malvaceae</taxon>
        <taxon>Malvoideae</taxon>
        <taxon>Hibiscus</taxon>
    </lineage>
</organism>
<dbReference type="EMBL" id="JBBPBM010000172">
    <property type="protein sequence ID" value="KAK8502302.1"/>
    <property type="molecule type" value="Genomic_DNA"/>
</dbReference>
<evidence type="ECO:0000313" key="2">
    <source>
        <dbReference type="EMBL" id="KAK8502302.1"/>
    </source>
</evidence>
<comment type="caution">
    <text evidence="2">The sequence shown here is derived from an EMBL/GenBank/DDBJ whole genome shotgun (WGS) entry which is preliminary data.</text>
</comment>
<feature type="region of interest" description="Disordered" evidence="1">
    <location>
        <begin position="229"/>
        <end position="249"/>
    </location>
</feature>
<reference evidence="2 3" key="1">
    <citation type="journal article" date="2024" name="G3 (Bethesda)">
        <title>Genome assembly of Hibiscus sabdariffa L. provides insights into metabolisms of medicinal natural products.</title>
        <authorList>
            <person name="Kim T."/>
        </authorList>
    </citation>
    <scope>NUCLEOTIDE SEQUENCE [LARGE SCALE GENOMIC DNA]</scope>
    <source>
        <strain evidence="2">TK-2024</strain>
        <tissue evidence="2">Old leaves</tissue>
    </source>
</reference>
<dbReference type="Proteomes" id="UP001472677">
    <property type="component" value="Unassembled WGS sequence"/>
</dbReference>
<proteinExistence type="predicted"/>
<keyword evidence="3" id="KW-1185">Reference proteome</keyword>
<name>A0ABR2B5X4_9ROSI</name>
<accession>A0ABR2B5X4</accession>
<protein>
    <submittedName>
        <fullName evidence="2">Uncharacterized protein</fullName>
    </submittedName>
</protein>
<sequence length="249" mass="26006">MVNSPVVVEELSSRASRELNLVDFPPLPKTIQPATVCVGAVPIAAAGVGTDVGGSPVAANPVVGTCIGTKDWNLADQSLPFFPNDVLTKDGRVVVKPSKEVLQDGAKQWENALLANFLVETVTTDHVLVFDSIVDSAVVLASGAIDTIDIVDTGFNDIVVAAEVTGDVACLDKGNDSDDLKHFTVDDSTVVTGTGISYPNNVEGQELSPRKCRIAAGGVVDLLNQLKPKAKGKHKKKGGKADGPSYFVT</sequence>
<feature type="compositionally biased region" description="Basic residues" evidence="1">
    <location>
        <begin position="229"/>
        <end position="238"/>
    </location>
</feature>
<gene>
    <name evidence="2" type="ORF">V6N12_002023</name>
</gene>
<evidence type="ECO:0000256" key="1">
    <source>
        <dbReference type="SAM" id="MobiDB-lite"/>
    </source>
</evidence>